<keyword evidence="5" id="KW-0418">Kinase</keyword>
<keyword evidence="3" id="KW-0597">Phosphoprotein</keyword>
<evidence type="ECO:0000259" key="8">
    <source>
        <dbReference type="PROSITE" id="PS50109"/>
    </source>
</evidence>
<dbReference type="GO" id="GO:0000155">
    <property type="term" value="F:phosphorelay sensor kinase activity"/>
    <property type="evidence" value="ECO:0007669"/>
    <property type="project" value="InterPro"/>
</dbReference>
<dbReference type="InterPro" id="IPR003661">
    <property type="entry name" value="HisK_dim/P_dom"/>
</dbReference>
<keyword evidence="4" id="KW-0808">Transferase</keyword>
<feature type="chain" id="PRO_5012527053" description="histidine kinase" evidence="7">
    <location>
        <begin position="31"/>
        <end position="940"/>
    </location>
</feature>
<dbReference type="EC" id="2.7.13.3" evidence="2"/>
<evidence type="ECO:0000256" key="4">
    <source>
        <dbReference type="ARBA" id="ARBA00022679"/>
    </source>
</evidence>
<evidence type="ECO:0000256" key="1">
    <source>
        <dbReference type="ARBA" id="ARBA00000085"/>
    </source>
</evidence>
<name>A0A1T4XSU4_9BACT</name>
<dbReference type="PANTHER" id="PTHR43047:SF64">
    <property type="entry name" value="HISTIDINE KINASE CONTAINING CHEY-HOMOLOGOUS RECEIVER DOMAIN AND PAS DOMAIN-RELATED"/>
    <property type="match status" value="1"/>
</dbReference>
<dbReference type="STRING" id="1121449.SAMN02745704_02427"/>
<dbReference type="Gene3D" id="3.30.565.10">
    <property type="entry name" value="Histidine kinase-like ATPase, C-terminal domain"/>
    <property type="match status" value="1"/>
</dbReference>
<protein>
    <recommendedName>
        <fullName evidence="2">histidine kinase</fullName>
        <ecNumber evidence="2">2.7.13.3</ecNumber>
    </recommendedName>
</protein>
<dbReference type="AlphaFoldDB" id="A0A1T4XSU4"/>
<feature type="domain" description="PAS" evidence="9">
    <location>
        <begin position="320"/>
        <end position="359"/>
    </location>
</feature>
<evidence type="ECO:0000313" key="12">
    <source>
        <dbReference type="Proteomes" id="UP000190027"/>
    </source>
</evidence>
<proteinExistence type="predicted"/>
<keyword evidence="12" id="KW-1185">Reference proteome</keyword>
<feature type="domain" description="PAC" evidence="10">
    <location>
        <begin position="394"/>
        <end position="446"/>
    </location>
</feature>
<dbReference type="GO" id="GO:0006355">
    <property type="term" value="P:regulation of DNA-templated transcription"/>
    <property type="evidence" value="ECO:0007669"/>
    <property type="project" value="InterPro"/>
</dbReference>
<sequence length="940" mass="106297">MKHNSEHNMARALACLWIVVCCLAALPAQAACLWDMDCGTFWGWLLLALLPPGLVALWWFALMGLRMRRIRFLGMGMDARGDGMAVLNRKHVYCAVNEAYAALLGLAPEDIAGRSVRDLWGDEAYAQRILPNLEAAFAGKTVRGRLVVSIPALQGRNVEVTYQPVFQHGRATHVSLFLHDVTRRVQAEAALRDRTTLYETLVESTNSIILRVTPQGRITFMNNYGLRFFGYTMEEVRDRHVLGLIVPPVDSDGRDLRTMWESIMADVDRHALNQNENLRRNGERAWILWSNRALRDNNGQITEVLSVGHDVTPLRQSRQELEGLRMALDQAGYGMAVADLDGRVRYLNPAWTSMHGLDPRGGVVGRNIGEFLAPLNDLDRLEAVFTTVRERGVYQEEMQHTARDGTTFTALTSITLLRSPSREPDGLVLMTVDVSERRKLLAELERSRQRLKVIVDNVHDVVFSMDADGRFQFVSSAVRELFGYEPKEVEGRKLEFLAHPEDALLCREALTEYAQGRSAPNSLELRGRNREGQIIWLVVNVSGIMARNGIPEQLVGVMRDTTEYRRMTMELHESRERFRELVQAIEEAYWLQDEHGIVYTSPGFEPIFGLTGTALQNTPAQLLEHVQPEDRELVRQMLPGGKLADTQQDVTLRVLLEEDAVRWVRVRTFPVVRNGKVLRVAGVAQDVTAYTLAVQQQREAKEAAEQASRVKSDFLARMGHEFRTPLNGVLGMLQLIAMPGVDKETRMSRVREAEHSARSLRDLLERLLEFVSLESCSRAEVEEYPFSLRDMLRGIQSRHEQSAREKGLDFAVLVDEKQRDFRGDGAKLRRVLEQLVDNAVKFTPKGRVKVHVRQEQTGKNRLRTCFYVDDEGPGIPEEMREVVFEPFMQGDGTYTRRYGGTGLGLGIVRQLVKCLGATIALEESPWGGTRVVMCLEGDSV</sequence>
<dbReference type="InterPro" id="IPR005467">
    <property type="entry name" value="His_kinase_dom"/>
</dbReference>
<dbReference type="SMART" id="SM00388">
    <property type="entry name" value="HisKA"/>
    <property type="match status" value="1"/>
</dbReference>
<dbReference type="InterPro" id="IPR013656">
    <property type="entry name" value="PAS_4"/>
</dbReference>
<dbReference type="OrthoDB" id="9812395at2"/>
<dbReference type="PROSITE" id="PS50112">
    <property type="entry name" value="PAS"/>
    <property type="match status" value="4"/>
</dbReference>
<dbReference type="SUPFAM" id="SSF47384">
    <property type="entry name" value="Homodimeric domain of signal transducing histidine kinase"/>
    <property type="match status" value="1"/>
</dbReference>
<keyword evidence="7" id="KW-0732">Signal</keyword>
<dbReference type="InterPro" id="IPR000700">
    <property type="entry name" value="PAS-assoc_C"/>
</dbReference>
<dbReference type="CDD" id="cd16922">
    <property type="entry name" value="HATPase_EvgS-ArcB-TorS-like"/>
    <property type="match status" value="1"/>
</dbReference>
<evidence type="ECO:0000259" key="9">
    <source>
        <dbReference type="PROSITE" id="PS50112"/>
    </source>
</evidence>
<evidence type="ECO:0000256" key="5">
    <source>
        <dbReference type="ARBA" id="ARBA00022777"/>
    </source>
</evidence>
<dbReference type="SUPFAM" id="SSF55874">
    <property type="entry name" value="ATPase domain of HSP90 chaperone/DNA topoisomerase II/histidine kinase"/>
    <property type="match status" value="1"/>
</dbReference>
<dbReference type="CDD" id="cd00130">
    <property type="entry name" value="PAS"/>
    <property type="match status" value="5"/>
</dbReference>
<feature type="domain" description="PAS" evidence="9">
    <location>
        <begin position="574"/>
        <end position="638"/>
    </location>
</feature>
<dbReference type="PROSITE" id="PS50109">
    <property type="entry name" value="HIS_KIN"/>
    <property type="match status" value="1"/>
</dbReference>
<dbReference type="InterPro" id="IPR036097">
    <property type="entry name" value="HisK_dim/P_sf"/>
</dbReference>
<dbReference type="Gene3D" id="3.30.450.20">
    <property type="entry name" value="PAS domain"/>
    <property type="match status" value="5"/>
</dbReference>
<dbReference type="InterPro" id="IPR036890">
    <property type="entry name" value="HATPase_C_sf"/>
</dbReference>
<evidence type="ECO:0000256" key="6">
    <source>
        <dbReference type="SAM" id="Phobius"/>
    </source>
</evidence>
<dbReference type="CDD" id="cd00082">
    <property type="entry name" value="HisKA"/>
    <property type="match status" value="1"/>
</dbReference>
<dbReference type="SMART" id="SM00387">
    <property type="entry name" value="HATPase_c"/>
    <property type="match status" value="1"/>
</dbReference>
<feature type="signal peptide" evidence="7">
    <location>
        <begin position="1"/>
        <end position="30"/>
    </location>
</feature>
<dbReference type="Pfam" id="PF02518">
    <property type="entry name" value="HATPase_c"/>
    <property type="match status" value="1"/>
</dbReference>
<dbReference type="Pfam" id="PF00989">
    <property type="entry name" value="PAS"/>
    <property type="match status" value="1"/>
</dbReference>
<dbReference type="Pfam" id="PF00512">
    <property type="entry name" value="HisKA"/>
    <property type="match status" value="1"/>
</dbReference>
<organism evidence="11 12">
    <name type="scientific">Paucidesulfovibrio gracilis DSM 16080</name>
    <dbReference type="NCBI Taxonomy" id="1121449"/>
    <lineage>
        <taxon>Bacteria</taxon>
        <taxon>Pseudomonadati</taxon>
        <taxon>Thermodesulfobacteriota</taxon>
        <taxon>Desulfovibrionia</taxon>
        <taxon>Desulfovibrionales</taxon>
        <taxon>Desulfovibrionaceae</taxon>
        <taxon>Paucidesulfovibrio</taxon>
    </lineage>
</organism>
<accession>A0A1T4XSU4</accession>
<dbReference type="SMART" id="SM00086">
    <property type="entry name" value="PAC"/>
    <property type="match status" value="4"/>
</dbReference>
<evidence type="ECO:0000256" key="2">
    <source>
        <dbReference type="ARBA" id="ARBA00012438"/>
    </source>
</evidence>
<keyword evidence="6" id="KW-0812">Transmembrane</keyword>
<feature type="domain" description="PAS" evidence="9">
    <location>
        <begin position="194"/>
        <end position="250"/>
    </location>
</feature>
<feature type="domain" description="PAC" evidence="10">
    <location>
        <begin position="521"/>
        <end position="573"/>
    </location>
</feature>
<dbReference type="InterPro" id="IPR001610">
    <property type="entry name" value="PAC"/>
</dbReference>
<dbReference type="InterPro" id="IPR013767">
    <property type="entry name" value="PAS_fold"/>
</dbReference>
<dbReference type="RefSeq" id="WP_078717972.1">
    <property type="nucleotide sequence ID" value="NZ_FUYC01000016.1"/>
</dbReference>
<dbReference type="InterPro" id="IPR004358">
    <property type="entry name" value="Sig_transdc_His_kin-like_C"/>
</dbReference>
<dbReference type="Gene3D" id="1.10.287.130">
    <property type="match status" value="1"/>
</dbReference>
<feature type="domain" description="Histidine kinase" evidence="8">
    <location>
        <begin position="717"/>
        <end position="939"/>
    </location>
</feature>
<keyword evidence="6" id="KW-0472">Membrane</keyword>
<dbReference type="PROSITE" id="PS50113">
    <property type="entry name" value="PAC"/>
    <property type="match status" value="3"/>
</dbReference>
<dbReference type="InterPro" id="IPR035965">
    <property type="entry name" value="PAS-like_dom_sf"/>
</dbReference>
<dbReference type="Proteomes" id="UP000190027">
    <property type="component" value="Unassembled WGS sequence"/>
</dbReference>
<evidence type="ECO:0000259" key="10">
    <source>
        <dbReference type="PROSITE" id="PS50113"/>
    </source>
</evidence>
<dbReference type="NCBIfam" id="TIGR00229">
    <property type="entry name" value="sensory_box"/>
    <property type="match status" value="5"/>
</dbReference>
<comment type="catalytic activity">
    <reaction evidence="1">
        <text>ATP + protein L-histidine = ADP + protein N-phospho-L-histidine.</text>
        <dbReference type="EC" id="2.7.13.3"/>
    </reaction>
</comment>
<dbReference type="InterPro" id="IPR000014">
    <property type="entry name" value="PAS"/>
</dbReference>
<dbReference type="SMART" id="SM00091">
    <property type="entry name" value="PAS"/>
    <property type="match status" value="5"/>
</dbReference>
<dbReference type="InterPro" id="IPR003594">
    <property type="entry name" value="HATPase_dom"/>
</dbReference>
<evidence type="ECO:0000313" key="11">
    <source>
        <dbReference type="EMBL" id="SKA92594.1"/>
    </source>
</evidence>
<dbReference type="EMBL" id="FUYC01000016">
    <property type="protein sequence ID" value="SKA92594.1"/>
    <property type="molecule type" value="Genomic_DNA"/>
</dbReference>
<evidence type="ECO:0000256" key="7">
    <source>
        <dbReference type="SAM" id="SignalP"/>
    </source>
</evidence>
<dbReference type="Pfam" id="PF08448">
    <property type="entry name" value="PAS_4"/>
    <property type="match status" value="3"/>
</dbReference>
<dbReference type="PANTHER" id="PTHR43047">
    <property type="entry name" value="TWO-COMPONENT HISTIDINE PROTEIN KINASE"/>
    <property type="match status" value="1"/>
</dbReference>
<dbReference type="Pfam" id="PF08447">
    <property type="entry name" value="PAS_3"/>
    <property type="match status" value="1"/>
</dbReference>
<feature type="domain" description="PAS" evidence="9">
    <location>
        <begin position="447"/>
        <end position="517"/>
    </location>
</feature>
<feature type="transmembrane region" description="Helical" evidence="6">
    <location>
        <begin position="40"/>
        <end position="62"/>
    </location>
</feature>
<dbReference type="InterPro" id="IPR013655">
    <property type="entry name" value="PAS_fold_3"/>
</dbReference>
<dbReference type="PRINTS" id="PR00344">
    <property type="entry name" value="BCTRLSENSOR"/>
</dbReference>
<evidence type="ECO:0000256" key="3">
    <source>
        <dbReference type="ARBA" id="ARBA00022553"/>
    </source>
</evidence>
<keyword evidence="6" id="KW-1133">Transmembrane helix</keyword>
<feature type="domain" description="PAC" evidence="10">
    <location>
        <begin position="265"/>
        <end position="323"/>
    </location>
</feature>
<dbReference type="SUPFAM" id="SSF55785">
    <property type="entry name" value="PYP-like sensor domain (PAS domain)"/>
    <property type="match status" value="5"/>
</dbReference>
<reference evidence="11 12" key="1">
    <citation type="submission" date="2017-02" db="EMBL/GenBank/DDBJ databases">
        <authorList>
            <person name="Peterson S.W."/>
        </authorList>
    </citation>
    <scope>NUCLEOTIDE SEQUENCE [LARGE SCALE GENOMIC DNA]</scope>
    <source>
        <strain evidence="11 12">DSM 16080</strain>
    </source>
</reference>
<gene>
    <name evidence="11" type="ORF">SAMN02745704_02427</name>
</gene>